<gene>
    <name evidence="2" type="ORF">L195_g054311</name>
</gene>
<proteinExistence type="predicted"/>
<reference evidence="2 3" key="2">
    <citation type="journal article" date="2017" name="Front. Plant Sci.">
        <title>Gene Classification and Mining of Molecular Markers Useful in Red Clover (Trifolium pratense) Breeding.</title>
        <authorList>
            <person name="Istvanek J."/>
            <person name="Dluhosova J."/>
            <person name="Dluhos P."/>
            <person name="Patkova L."/>
            <person name="Nedelnik J."/>
            <person name="Repkova J."/>
        </authorList>
    </citation>
    <scope>NUCLEOTIDE SEQUENCE [LARGE SCALE GENOMIC DNA]</scope>
    <source>
        <strain evidence="3">cv. Tatra</strain>
        <tissue evidence="2">Young leaves</tissue>
    </source>
</reference>
<feature type="domain" description="MULE transposase" evidence="1">
    <location>
        <begin position="44"/>
        <end position="146"/>
    </location>
</feature>
<comment type="caution">
    <text evidence="2">The sequence shown here is derived from an EMBL/GenBank/DDBJ whole genome shotgun (WGS) entry which is preliminary data.</text>
</comment>
<dbReference type="PANTHER" id="PTHR31973">
    <property type="entry name" value="POLYPROTEIN, PUTATIVE-RELATED"/>
    <property type="match status" value="1"/>
</dbReference>
<dbReference type="Pfam" id="PF10551">
    <property type="entry name" value="MULE"/>
    <property type="match status" value="1"/>
</dbReference>
<accession>A0A2K3KFG6</accession>
<evidence type="ECO:0000259" key="1">
    <source>
        <dbReference type="Pfam" id="PF10551"/>
    </source>
</evidence>
<reference evidence="2 3" key="1">
    <citation type="journal article" date="2014" name="Am. J. Bot.">
        <title>Genome assembly and annotation for red clover (Trifolium pratense; Fabaceae).</title>
        <authorList>
            <person name="Istvanek J."/>
            <person name="Jaros M."/>
            <person name="Krenek A."/>
            <person name="Repkova J."/>
        </authorList>
    </citation>
    <scope>NUCLEOTIDE SEQUENCE [LARGE SCALE GENOMIC DNA]</scope>
    <source>
        <strain evidence="3">cv. Tatra</strain>
        <tissue evidence="2">Young leaves</tissue>
    </source>
</reference>
<dbReference type="AlphaFoldDB" id="A0A2K3KFG6"/>
<dbReference type="PANTHER" id="PTHR31973:SF195">
    <property type="entry name" value="MUDR FAMILY TRANSPOSASE"/>
    <property type="match status" value="1"/>
</dbReference>
<name>A0A2K3KFG6_TRIPR</name>
<evidence type="ECO:0000313" key="3">
    <source>
        <dbReference type="Proteomes" id="UP000236291"/>
    </source>
</evidence>
<dbReference type="ExpressionAtlas" id="A0A2K3KFG6">
    <property type="expression patterns" value="baseline"/>
</dbReference>
<dbReference type="EMBL" id="ASHM01094450">
    <property type="protein sequence ID" value="PNX64998.1"/>
    <property type="molecule type" value="Genomic_DNA"/>
</dbReference>
<evidence type="ECO:0000313" key="2">
    <source>
        <dbReference type="EMBL" id="PNX64998.1"/>
    </source>
</evidence>
<organism evidence="2 3">
    <name type="scientific">Trifolium pratense</name>
    <name type="common">Red clover</name>
    <dbReference type="NCBI Taxonomy" id="57577"/>
    <lineage>
        <taxon>Eukaryota</taxon>
        <taxon>Viridiplantae</taxon>
        <taxon>Streptophyta</taxon>
        <taxon>Embryophyta</taxon>
        <taxon>Tracheophyta</taxon>
        <taxon>Spermatophyta</taxon>
        <taxon>Magnoliopsida</taxon>
        <taxon>eudicotyledons</taxon>
        <taxon>Gunneridae</taxon>
        <taxon>Pentapetalae</taxon>
        <taxon>rosids</taxon>
        <taxon>fabids</taxon>
        <taxon>Fabales</taxon>
        <taxon>Fabaceae</taxon>
        <taxon>Papilionoideae</taxon>
        <taxon>50 kb inversion clade</taxon>
        <taxon>NPAAA clade</taxon>
        <taxon>Hologalegina</taxon>
        <taxon>IRL clade</taxon>
        <taxon>Trifolieae</taxon>
        <taxon>Trifolium</taxon>
    </lineage>
</organism>
<protein>
    <recommendedName>
        <fullName evidence="1">MULE transposase domain-containing protein</fullName>
    </recommendedName>
</protein>
<dbReference type="InterPro" id="IPR018289">
    <property type="entry name" value="MULE_transposase_dom"/>
</dbReference>
<sequence length="184" mass="20524">YVASGTKYSGDPSHDVQGATNVLGRLKEDGVIYIQGFALCKPIVQVDGTWLYGKYKGTLLQVVAQDGNNHIFPVAFAVAFAIVEGETKEAWNFFLKNLRKYVTPQEGICVISDRHASIKSAYENPSNGWNNPPTSHVYCIRHIDQNFVRETKQKKLRPICTKRNFIPILAGQTCEGKRGCFKVG</sequence>
<dbReference type="STRING" id="57577.A0A2K3KFG6"/>
<feature type="non-terminal residue" evidence="2">
    <location>
        <position position="1"/>
    </location>
</feature>
<dbReference type="Proteomes" id="UP000236291">
    <property type="component" value="Unassembled WGS sequence"/>
</dbReference>